<accession>A0ABR3B056</accession>
<evidence type="ECO:0000313" key="4">
    <source>
        <dbReference type="EMBL" id="KAL0086517.1"/>
    </source>
</evidence>
<feature type="coiled-coil region" evidence="1">
    <location>
        <begin position="26"/>
        <end position="60"/>
    </location>
</feature>
<feature type="region of interest" description="Disordered" evidence="2">
    <location>
        <begin position="129"/>
        <end position="210"/>
    </location>
</feature>
<evidence type="ECO:0000259" key="3">
    <source>
        <dbReference type="SMART" id="SM01083"/>
    </source>
</evidence>
<dbReference type="InterPro" id="IPR019339">
    <property type="entry name" value="CIR_N_dom"/>
</dbReference>
<dbReference type="Pfam" id="PF10197">
    <property type="entry name" value="Cir_N"/>
    <property type="match status" value="1"/>
</dbReference>
<dbReference type="Proteomes" id="UP001448207">
    <property type="component" value="Unassembled WGS sequence"/>
</dbReference>
<evidence type="ECO:0000313" key="5">
    <source>
        <dbReference type="Proteomes" id="UP001448207"/>
    </source>
</evidence>
<evidence type="ECO:0000256" key="2">
    <source>
        <dbReference type="SAM" id="MobiDB-lite"/>
    </source>
</evidence>
<gene>
    <name evidence="4" type="ORF">J3Q64DRAFT_1740427</name>
</gene>
<feature type="compositionally biased region" description="Low complexity" evidence="2">
    <location>
        <begin position="194"/>
        <end position="210"/>
    </location>
</feature>
<feature type="domain" description="CBF1-interacting co-repressor CIR N-terminal" evidence="3">
    <location>
        <begin position="8"/>
        <end position="44"/>
    </location>
</feature>
<dbReference type="SMART" id="SM01083">
    <property type="entry name" value="Cir_N"/>
    <property type="match status" value="1"/>
</dbReference>
<keyword evidence="1" id="KW-0175">Coiled coil</keyword>
<evidence type="ECO:0000256" key="1">
    <source>
        <dbReference type="SAM" id="Coils"/>
    </source>
</evidence>
<feature type="compositionally biased region" description="Basic and acidic residues" evidence="2">
    <location>
        <begin position="129"/>
        <end position="150"/>
    </location>
</feature>
<organism evidence="4 5">
    <name type="scientific">Phycomyces blakesleeanus</name>
    <dbReference type="NCBI Taxonomy" id="4837"/>
    <lineage>
        <taxon>Eukaryota</taxon>
        <taxon>Fungi</taxon>
        <taxon>Fungi incertae sedis</taxon>
        <taxon>Mucoromycota</taxon>
        <taxon>Mucoromycotina</taxon>
        <taxon>Mucoromycetes</taxon>
        <taxon>Mucorales</taxon>
        <taxon>Phycomycetaceae</taxon>
        <taxon>Phycomyces</taxon>
    </lineage>
</organism>
<keyword evidence="5" id="KW-1185">Reference proteome</keyword>
<protein>
    <recommendedName>
        <fullName evidence="3">CBF1-interacting co-repressor CIR N-terminal domain-containing protein</fullName>
    </recommendedName>
</protein>
<feature type="region of interest" description="Disordered" evidence="2">
    <location>
        <begin position="238"/>
        <end position="263"/>
    </location>
</feature>
<reference evidence="4 5" key="1">
    <citation type="submission" date="2024-04" db="EMBL/GenBank/DDBJ databases">
        <title>Symmetric and asymmetric DNA N6-adenine methylation regulates different biological responses in Mucorales.</title>
        <authorList>
            <consortium name="Lawrence Berkeley National Laboratory"/>
            <person name="Lax C."/>
            <person name="Mondo S.J."/>
            <person name="Osorio-Concepcion M."/>
            <person name="Muszewska A."/>
            <person name="Corrochano-Luque M."/>
            <person name="Gutierrez G."/>
            <person name="Riley R."/>
            <person name="Lipzen A."/>
            <person name="Guo J."/>
            <person name="Hundley H."/>
            <person name="Amirebrahimi M."/>
            <person name="Ng V."/>
            <person name="Lorenzo-Gutierrez D."/>
            <person name="Binder U."/>
            <person name="Yang J."/>
            <person name="Song Y."/>
            <person name="Canovas D."/>
            <person name="Navarro E."/>
            <person name="Freitag M."/>
            <person name="Gabaldon T."/>
            <person name="Grigoriev I.V."/>
            <person name="Corrochano L.M."/>
            <person name="Nicolas F.E."/>
            <person name="Garre V."/>
        </authorList>
    </citation>
    <scope>NUCLEOTIDE SEQUENCE [LARGE SCALE GENOMIC DNA]</scope>
    <source>
        <strain evidence="4 5">L51</strain>
    </source>
</reference>
<comment type="caution">
    <text evidence="4">The sequence shown here is derived from an EMBL/GenBank/DDBJ whole genome shotgun (WGS) entry which is preliminary data.</text>
</comment>
<dbReference type="EMBL" id="JBCLYO010000008">
    <property type="protein sequence ID" value="KAL0086517.1"/>
    <property type="molecule type" value="Genomic_DNA"/>
</dbReference>
<dbReference type="PANTHER" id="PTHR22093:SF0">
    <property type="entry name" value="LEUKOCYTE RECEPTOR CLUSTER MEMBER 1"/>
    <property type="match status" value="1"/>
</dbReference>
<dbReference type="PANTHER" id="PTHR22093">
    <property type="entry name" value="LEUKOCYTE RECEPTOR CLUSTER LRC MEMBER 1"/>
    <property type="match status" value="1"/>
</dbReference>
<dbReference type="InterPro" id="IPR039875">
    <property type="entry name" value="LENG1-like"/>
</dbReference>
<proteinExistence type="predicted"/>
<sequence length="263" mass="30453">MNILPHKSWHVYNRENIEKVRKDEAKAKLEESSKQERVQLAESEARLNLLRQRAEKRLEESGISNNALSTTSQTLITGQSIEDILKAAPATSQNEEYVAEQKAKDDKWERQITMYLDKGVAEETPWYSEKKSDKYTDTHVRRYKPKDESSKRKRKPAITTEEDPMAIVKKHLDKREKVKNPYSYSKRPSKTKSKSTNASSTSTQSSSIEALRAQRLAREQAERVRTKAVVYGEVAAPKEHRYNAQFNPKETAQARDRRKPSFR</sequence>
<name>A0ABR3B056_PHYBL</name>